<dbReference type="OMA" id="YPPAYNM"/>
<reference evidence="8" key="1">
    <citation type="journal article" date="2016" name="Nat. Commun.">
        <title>Genome analysis of three Pneumocystis species reveals adaptation mechanisms to life exclusively in mammalian hosts.</title>
        <authorList>
            <person name="Ma L."/>
            <person name="Chen Z."/>
            <person name="Huang D.W."/>
            <person name="Kutty G."/>
            <person name="Ishihara M."/>
            <person name="Wang H."/>
            <person name="Abouelleil A."/>
            <person name="Bishop L."/>
            <person name="Davey E."/>
            <person name="Deng R."/>
            <person name="Deng X."/>
            <person name="Fan L."/>
            <person name="Fantoni G."/>
            <person name="Fitzgerald M."/>
            <person name="Gogineni E."/>
            <person name="Goldberg J.M."/>
            <person name="Handley G."/>
            <person name="Hu X."/>
            <person name="Huber C."/>
            <person name="Jiao X."/>
            <person name="Jones K."/>
            <person name="Levin J.Z."/>
            <person name="Liu Y."/>
            <person name="Macdonald P."/>
            <person name="Melnikov A."/>
            <person name="Raley C."/>
            <person name="Sassi M."/>
            <person name="Sherman B.T."/>
            <person name="Song X."/>
            <person name="Sykes S."/>
            <person name="Tran B."/>
            <person name="Walsh L."/>
            <person name="Xia Y."/>
            <person name="Yang J."/>
            <person name="Young S."/>
            <person name="Zeng Q."/>
            <person name="Zheng X."/>
            <person name="Stephens R."/>
            <person name="Nusbaum C."/>
            <person name="Birren B.W."/>
            <person name="Azadi P."/>
            <person name="Lempicki R.A."/>
            <person name="Cuomo C.A."/>
            <person name="Kovacs J.A."/>
        </authorList>
    </citation>
    <scope>NUCLEOTIDE SEQUENCE [LARGE SCALE GENOMIC DNA]</scope>
    <source>
        <strain evidence="8">B123</strain>
    </source>
</reference>
<dbReference type="InterPro" id="IPR011989">
    <property type="entry name" value="ARM-like"/>
</dbReference>
<dbReference type="InterPro" id="IPR039776">
    <property type="entry name" value="Pds5"/>
</dbReference>
<dbReference type="GO" id="GO:0005721">
    <property type="term" value="C:pericentric heterochromatin"/>
    <property type="evidence" value="ECO:0007669"/>
    <property type="project" value="EnsemblFungi"/>
</dbReference>
<dbReference type="GO" id="GO:0000228">
    <property type="term" value="C:nuclear chromosome"/>
    <property type="evidence" value="ECO:0007669"/>
    <property type="project" value="EnsemblFungi"/>
</dbReference>
<sequence length="1214" mass="140491">MARLSFKETLISKGTSRLSVNELLKRLRVLQSELAEHDQEQIERGSLDGIIIELVNDGLLNHKDKGVRAYTACCLADILRLCAPDAPYTPSQLNNIFELFVGQLKNLFSSELPYYAQSFYLLESLSQVKSVVLIADLSNGHVLTMELFRIFFEMVTPEQPRNVIIAMVDILAQLIDESVTLPPKVIDIMLAQFTVTSSKKNHSFGLKTERPPAYIMAKQLFNICAERLQRYVCQHFTDIVFEANQSIERDPQAELDKAILEEVEKVHHLVYELYIVSPSVLENIMPQLEQELMVENVALRLLSTSTISEMFSVKEQKVDFVKEYPSLWKSWVSRGNDKNSSIRIRWLEGLFNVLINFGYSPEAMAVAIEGILSKHVDIDEKVRMTVCKMIGSLDYKIVSERIPSNVLEALSDRCKDRKHMVRIEAMHCLGKLYYIAYNDILKNSNSTTEWFLSIPSRILHTIYINDKEINALLEFVLYQYILDYTEMDDFKRTERMLFTFKNLDGRAKHAFLSLGRNQPKYAKITEYYLSICEKYNGGVISDNEKKVLAALKDAITRLKSLYGDSSKAELDFEKFSRLNDRRLYKLLRDCMNLLSDYKQIQKSQKEFFKRIEQSPTLVETFKILIFKISPMLYNKSVISPIIEYARSNKNMLADTACELLKEISLVQPSVYKAHIEEISSLIKEHDIKSNISYVDTLKVYAQFTTSFSHDITTDSKLLKALTFFALKGTPAESKQAVFILLHSVNKEKFTRDLIIKIFDELTIDSEYFLTRLSALSQFVLYAPEEMEPRADQYTSFFIKEVLLVNLISDDSSEEDWVEKDVLENECKAKILALKTLVNRLRANVNADGIHELAKPVFRLLASILTNMGEISKERNTPARFQSHIRLAAGRLFLKLSSYSVFEEMISVEDFYKMALLVQDPCFQVRYNFVKKLMKGLNLNKLTVRYYVPIFLMAHEPEEEFKQEVVKWIKLCTSAYRVREIFTIEYAIVRFIHFLSHHPDFSTDSDDLIDFAKYINFYLELVATSDCLSLLFHLVQRIKQVYDLISPENSDRLYVLSDLSQALIRIVAASNSWTIQIYPKKLKLPIELYAPLTNVKVATEIAQRNYIDKDIEEQLLSLTKSLRLIRKRKSIDEKQIEPIKRRFSKNTIKNQRKKKLENASVPLRRSRRVLQAVNYVENGDDDDDDEMMEEEINDRESDESDVQLDSLDTDSSLSP</sequence>
<gene>
    <name evidence="7" type="ORF">PNEG_01783</name>
</gene>
<name>M7PHU2_PNEMU</name>
<dbReference type="STRING" id="1069680.M7PHU2"/>
<dbReference type="PANTHER" id="PTHR12663:SF0">
    <property type="entry name" value="PRECOCIOUS DISSOCIATION OF SISTERS 5, ISOFORM A"/>
    <property type="match status" value="1"/>
</dbReference>
<evidence type="ECO:0000256" key="2">
    <source>
        <dbReference type="ARBA" id="ARBA00022618"/>
    </source>
</evidence>
<dbReference type="GO" id="GO:0099115">
    <property type="term" value="C:chromosome, subtelomeric region"/>
    <property type="evidence" value="ECO:0007669"/>
    <property type="project" value="EnsemblFungi"/>
</dbReference>
<evidence type="ECO:0000256" key="3">
    <source>
        <dbReference type="ARBA" id="ARBA00022776"/>
    </source>
</evidence>
<dbReference type="EMBL" id="AFWA02000008">
    <property type="protein sequence ID" value="EMR10029.1"/>
    <property type="molecule type" value="Genomic_DNA"/>
</dbReference>
<dbReference type="AlphaFoldDB" id="M7PHU2"/>
<feature type="compositionally biased region" description="Low complexity" evidence="6">
    <location>
        <begin position="1202"/>
        <end position="1214"/>
    </location>
</feature>
<organism evidence="7 8">
    <name type="scientific">Pneumocystis murina (strain B123)</name>
    <name type="common">Mouse pneumocystis pneumonia agent</name>
    <name type="synonym">Pneumocystis carinii f. sp. muris</name>
    <dbReference type="NCBI Taxonomy" id="1069680"/>
    <lineage>
        <taxon>Eukaryota</taxon>
        <taxon>Fungi</taxon>
        <taxon>Dikarya</taxon>
        <taxon>Ascomycota</taxon>
        <taxon>Taphrinomycotina</taxon>
        <taxon>Pneumocystomycetes</taxon>
        <taxon>Pneumocystaceae</taxon>
        <taxon>Pneumocystis</taxon>
    </lineage>
</organism>
<evidence type="ECO:0000256" key="5">
    <source>
        <dbReference type="ARBA" id="ARBA00023306"/>
    </source>
</evidence>
<keyword evidence="5" id="KW-0131">Cell cycle</keyword>
<evidence type="ECO:0000256" key="1">
    <source>
        <dbReference type="ARBA" id="ARBA00004123"/>
    </source>
</evidence>
<proteinExistence type="predicted"/>
<dbReference type="Gene3D" id="1.25.10.10">
    <property type="entry name" value="Leucine-rich Repeat Variant"/>
    <property type="match status" value="1"/>
</dbReference>
<dbReference type="SUPFAM" id="SSF48371">
    <property type="entry name" value="ARM repeat"/>
    <property type="match status" value="2"/>
</dbReference>
<evidence type="ECO:0000256" key="4">
    <source>
        <dbReference type="ARBA" id="ARBA00023242"/>
    </source>
</evidence>
<evidence type="ECO:0008006" key="9">
    <source>
        <dbReference type="Google" id="ProtNLM"/>
    </source>
</evidence>
<dbReference type="PANTHER" id="PTHR12663">
    <property type="entry name" value="ANDROGEN INDUCED INHIBITOR OF PROLIFERATION AS3 / PDS5-RELATED"/>
    <property type="match status" value="1"/>
</dbReference>
<evidence type="ECO:0000256" key="6">
    <source>
        <dbReference type="SAM" id="MobiDB-lite"/>
    </source>
</evidence>
<evidence type="ECO:0000313" key="7">
    <source>
        <dbReference type="EMBL" id="EMR10029.1"/>
    </source>
</evidence>
<dbReference type="GO" id="GO:0003677">
    <property type="term" value="F:DNA binding"/>
    <property type="evidence" value="ECO:0007669"/>
    <property type="project" value="EnsemblFungi"/>
</dbReference>
<keyword evidence="3" id="KW-0498">Mitosis</keyword>
<dbReference type="GO" id="GO:0051456">
    <property type="term" value="P:attachment of meiotic spindle microtubules to meiosis II kinetochore"/>
    <property type="evidence" value="ECO:0007669"/>
    <property type="project" value="EnsemblFungi"/>
</dbReference>
<keyword evidence="8" id="KW-1185">Reference proteome</keyword>
<dbReference type="HOGENOM" id="CLU_002562_1_0_1"/>
<comment type="caution">
    <text evidence="7">The sequence shown here is derived from an EMBL/GenBank/DDBJ whole genome shotgun (WGS) entry which is preliminary data.</text>
</comment>
<dbReference type="RefSeq" id="XP_007873751.1">
    <property type="nucleotide sequence ID" value="XM_007875560.1"/>
</dbReference>
<dbReference type="GO" id="GO:0051301">
    <property type="term" value="P:cell division"/>
    <property type="evidence" value="ECO:0007669"/>
    <property type="project" value="UniProtKB-KW"/>
</dbReference>
<dbReference type="GeneID" id="19895477"/>
<evidence type="ECO:0000313" key="8">
    <source>
        <dbReference type="Proteomes" id="UP000011958"/>
    </source>
</evidence>
<dbReference type="Proteomes" id="UP000011958">
    <property type="component" value="Unassembled WGS sequence"/>
</dbReference>
<dbReference type="eggNOG" id="KOG1525">
    <property type="taxonomic scope" value="Eukaryota"/>
</dbReference>
<dbReference type="OrthoDB" id="200660at2759"/>
<keyword evidence="4" id="KW-0539">Nucleus</keyword>
<keyword evidence="2" id="KW-0132">Cell division</keyword>
<dbReference type="InterPro" id="IPR016024">
    <property type="entry name" value="ARM-type_fold"/>
</dbReference>
<dbReference type="GO" id="GO:0007064">
    <property type="term" value="P:mitotic sister chromatid cohesion"/>
    <property type="evidence" value="ECO:0007669"/>
    <property type="project" value="EnsemblFungi"/>
</dbReference>
<comment type="subcellular location">
    <subcellularLocation>
        <location evidence="1">Nucleus</location>
    </subcellularLocation>
</comment>
<feature type="region of interest" description="Disordered" evidence="6">
    <location>
        <begin position="1173"/>
        <end position="1214"/>
    </location>
</feature>
<dbReference type="GO" id="GO:0006281">
    <property type="term" value="P:DNA repair"/>
    <property type="evidence" value="ECO:0007669"/>
    <property type="project" value="TreeGrafter"/>
</dbReference>
<accession>M7PHU2</accession>
<dbReference type="VEuPathDB" id="FungiDB:PNEG_01783"/>
<feature type="compositionally biased region" description="Acidic residues" evidence="6">
    <location>
        <begin position="1177"/>
        <end position="1201"/>
    </location>
</feature>
<dbReference type="GO" id="GO:0031934">
    <property type="term" value="C:mating-type region heterochromatin"/>
    <property type="evidence" value="ECO:0007669"/>
    <property type="project" value="EnsemblFungi"/>
</dbReference>
<dbReference type="Pfam" id="PF20168">
    <property type="entry name" value="PDS5"/>
    <property type="match status" value="1"/>
</dbReference>
<dbReference type="GO" id="GO:0140463">
    <property type="term" value="F:chromatin-protein adaptor activity"/>
    <property type="evidence" value="ECO:0007669"/>
    <property type="project" value="EnsemblFungi"/>
</dbReference>
<protein>
    <recommendedName>
        <fullName evidence="9">Sister chromatid cohesion protein</fullName>
    </recommendedName>
</protein>
<dbReference type="CDD" id="cd19953">
    <property type="entry name" value="PDS5"/>
    <property type="match status" value="1"/>
</dbReference>